<feature type="transmembrane region" description="Helical" evidence="1">
    <location>
        <begin position="138"/>
        <end position="158"/>
    </location>
</feature>
<evidence type="ECO:0000256" key="1">
    <source>
        <dbReference type="SAM" id="Phobius"/>
    </source>
</evidence>
<evidence type="ECO:0000313" key="3">
    <source>
        <dbReference type="Proteomes" id="UP001595764"/>
    </source>
</evidence>
<feature type="transmembrane region" description="Helical" evidence="1">
    <location>
        <begin position="178"/>
        <end position="200"/>
    </location>
</feature>
<dbReference type="EMBL" id="JBHRWI010000022">
    <property type="protein sequence ID" value="MFC3512333.1"/>
    <property type="molecule type" value="Genomic_DNA"/>
</dbReference>
<evidence type="ECO:0000313" key="2">
    <source>
        <dbReference type="EMBL" id="MFC3512333.1"/>
    </source>
</evidence>
<keyword evidence="1" id="KW-0812">Transmembrane</keyword>
<name>A0ABV7QL72_9PSEU</name>
<comment type="caution">
    <text evidence="2">The sequence shown here is derived from an EMBL/GenBank/DDBJ whole genome shotgun (WGS) entry which is preliminary data.</text>
</comment>
<keyword evidence="1" id="KW-0472">Membrane</keyword>
<reference evidence="3" key="1">
    <citation type="journal article" date="2019" name="Int. J. Syst. Evol. Microbiol.">
        <title>The Global Catalogue of Microorganisms (GCM) 10K type strain sequencing project: providing services to taxonomists for standard genome sequencing and annotation.</title>
        <authorList>
            <consortium name="The Broad Institute Genomics Platform"/>
            <consortium name="The Broad Institute Genome Sequencing Center for Infectious Disease"/>
            <person name="Wu L."/>
            <person name="Ma J."/>
        </authorList>
    </citation>
    <scope>NUCLEOTIDE SEQUENCE [LARGE SCALE GENOMIC DNA]</scope>
    <source>
        <strain evidence="3">CGMCC 4.7682</strain>
    </source>
</reference>
<feature type="transmembrane region" description="Helical" evidence="1">
    <location>
        <begin position="108"/>
        <end position="132"/>
    </location>
</feature>
<proteinExistence type="predicted"/>
<keyword evidence="3" id="KW-1185">Reference proteome</keyword>
<keyword evidence="1" id="KW-1133">Transmembrane helix</keyword>
<organism evidence="2 3">
    <name type="scientific">Amycolatopsis halotolerans</name>
    <dbReference type="NCBI Taxonomy" id="330083"/>
    <lineage>
        <taxon>Bacteria</taxon>
        <taxon>Bacillati</taxon>
        <taxon>Actinomycetota</taxon>
        <taxon>Actinomycetes</taxon>
        <taxon>Pseudonocardiales</taxon>
        <taxon>Pseudonocardiaceae</taxon>
        <taxon>Amycolatopsis</taxon>
    </lineage>
</organism>
<dbReference type="RefSeq" id="WP_377870818.1">
    <property type="nucleotide sequence ID" value="NZ_JBHMAY010000025.1"/>
</dbReference>
<sequence length="484" mass="49394">MPANAILVPATFHPDERFRTEQGFASTVSLQLYAWQDDSAWHLRDLTNPAQPFAYSIPKRVDTPLPPMALFAALDDPDHFPAGAVNVQVPGGAGGQVAVRDHLTWKKFFAYLGLGLAAVGATLAAFASAGAGALAVPAAWALAGSALAGATAAGIDLAERITQDRLDARTALLDIAQIVAGLSGAGAIAAGRIVLAAGTAPAAARWAGAWANVAVLAQRAYLPLTVTAAASDVVTVVVLAPELVTQFDEIAKSTASDSEKARAKTLLLVQAATMAGLTLLQLKGICSLGRGETLVLSPGPAGVPVVSPAVRAGTRIIDSNVAIALGKRARGLPLQPNEQALLNRFDSLGAADVRVPDKTIAEATAKGGPLPQRGFAVGVGRTGPEYQALLAELTAAQVGAAKGAADREIVADAFFAVGEPGAKPSFATADPGIFNKLYTIKVAKEGGTALAKLGAALPEAAATKFGFDVTINGRTLNVLPLPKR</sequence>
<protein>
    <submittedName>
        <fullName evidence="2">Uncharacterized protein</fullName>
    </submittedName>
</protein>
<gene>
    <name evidence="2" type="ORF">ACFORO_19330</name>
</gene>
<accession>A0ABV7QL72</accession>
<dbReference type="Proteomes" id="UP001595764">
    <property type="component" value="Unassembled WGS sequence"/>
</dbReference>